<dbReference type="RefSeq" id="WP_167071632.1">
    <property type="nucleotide sequence ID" value="NZ_JAAOZC010000001.1"/>
</dbReference>
<dbReference type="EMBL" id="JAAOZC010000001">
    <property type="protein sequence ID" value="NIJ06889.1"/>
    <property type="molecule type" value="Genomic_DNA"/>
</dbReference>
<organism evidence="3 4">
    <name type="scientific">Sphingomonas vulcanisoli</name>
    <dbReference type="NCBI Taxonomy" id="1658060"/>
    <lineage>
        <taxon>Bacteria</taxon>
        <taxon>Pseudomonadati</taxon>
        <taxon>Pseudomonadota</taxon>
        <taxon>Alphaproteobacteria</taxon>
        <taxon>Sphingomonadales</taxon>
        <taxon>Sphingomonadaceae</taxon>
        <taxon>Sphingomonas</taxon>
    </lineage>
</organism>
<keyword evidence="4" id="KW-1185">Reference proteome</keyword>
<feature type="transmembrane region" description="Helical" evidence="1">
    <location>
        <begin position="89"/>
        <end position="115"/>
    </location>
</feature>
<comment type="caution">
    <text evidence="3">The sequence shown here is derived from an EMBL/GenBank/DDBJ whole genome shotgun (WGS) entry which is preliminary data.</text>
</comment>
<keyword evidence="1" id="KW-1133">Transmembrane helix</keyword>
<dbReference type="InterPro" id="IPR011723">
    <property type="entry name" value="Znf/thioredoxin_put"/>
</dbReference>
<dbReference type="NCBIfam" id="TIGR02098">
    <property type="entry name" value="MJ0042_CXXC"/>
    <property type="match status" value="1"/>
</dbReference>
<evidence type="ECO:0000313" key="3">
    <source>
        <dbReference type="EMBL" id="NIJ06889.1"/>
    </source>
</evidence>
<evidence type="ECO:0000313" key="4">
    <source>
        <dbReference type="Proteomes" id="UP000727456"/>
    </source>
</evidence>
<evidence type="ECO:0000259" key="2">
    <source>
        <dbReference type="Pfam" id="PF13717"/>
    </source>
</evidence>
<dbReference type="Proteomes" id="UP000727456">
    <property type="component" value="Unassembled WGS sequence"/>
</dbReference>
<evidence type="ECO:0000256" key="1">
    <source>
        <dbReference type="SAM" id="Phobius"/>
    </source>
</evidence>
<protein>
    <submittedName>
        <fullName evidence="3">Zn finger-like uncharacterized protein</fullName>
    </submittedName>
</protein>
<gene>
    <name evidence="3" type="ORF">FHS31_000471</name>
</gene>
<feature type="domain" description="Zinc finger/thioredoxin putative" evidence="2">
    <location>
        <begin position="1"/>
        <end position="35"/>
    </location>
</feature>
<proteinExistence type="predicted"/>
<accession>A0ABX0TRW4</accession>
<keyword evidence="1" id="KW-0472">Membrane</keyword>
<sequence length="227" mass="24044">MRIVCPNCATGYEVAETAIGPNGRKVRCRACDTSWIEPPRSVPQPVAPAPMPAEDVPPVVATEPAAIAPSAEVGEVYEKARPRRSIGRFFRGPLVLGGLALLVILLGLAIAFAAYGPKQVASTFGIGRGRVPLGIAITRQPDWRMIAGGSELFAVTGRIWNPTDQVQPIPDIKAELKDAGGKTVYAWTIARPQAQLAPKASVDFDGAAVDVPRSSQRIAVSLATEKD</sequence>
<dbReference type="Pfam" id="PF13717">
    <property type="entry name" value="Zn_ribbon_4"/>
    <property type="match status" value="1"/>
</dbReference>
<keyword evidence="1" id="KW-0812">Transmembrane</keyword>
<name>A0ABX0TRW4_9SPHN</name>
<reference evidence="3 4" key="1">
    <citation type="submission" date="2020-03" db="EMBL/GenBank/DDBJ databases">
        <title>Genomic Encyclopedia of Type Strains, Phase III (KMG-III): the genomes of soil and plant-associated and newly described type strains.</title>
        <authorList>
            <person name="Whitman W."/>
        </authorList>
    </citation>
    <scope>NUCLEOTIDE SEQUENCE [LARGE SCALE GENOMIC DNA]</scope>
    <source>
        <strain evidence="3 4">CECT 8804</strain>
    </source>
</reference>